<dbReference type="AlphaFoldDB" id="A0A3A4R6M3"/>
<sequence length="188" mass="21053">MKGDFFMRIPVIFLLCFTLAGCGTMAKRSEMAALKKPLNSIEFSSALDPYHTYLGLDQSVSSFTLSDLHADTVVIIIFSMYCLTCQDEAPNVNSLHEEVLNAGAGNSIKFIGLGFGNSELESSIFKDQYALRFPVFADPNKSIANAINVQRIPSFIVAQRNEKGTFEIIHKEEGRFYLLKNLIEKRIR</sequence>
<feature type="domain" description="Alkyl hydroperoxide reductase subunit C/ Thiol specific antioxidant" evidence="1">
    <location>
        <begin position="57"/>
        <end position="157"/>
    </location>
</feature>
<dbReference type="EMBL" id="QZJZ01000035">
    <property type="protein sequence ID" value="RJP60096.1"/>
    <property type="molecule type" value="Genomic_DNA"/>
</dbReference>
<dbReference type="GO" id="GO:0016491">
    <property type="term" value="F:oxidoreductase activity"/>
    <property type="evidence" value="ECO:0007669"/>
    <property type="project" value="InterPro"/>
</dbReference>
<accession>A0A3A4R6M3</accession>
<evidence type="ECO:0000313" key="2">
    <source>
        <dbReference type="EMBL" id="RJP60096.1"/>
    </source>
</evidence>
<proteinExistence type="predicted"/>
<dbReference type="InterPro" id="IPR036249">
    <property type="entry name" value="Thioredoxin-like_sf"/>
</dbReference>
<dbReference type="PROSITE" id="PS51257">
    <property type="entry name" value="PROKAR_LIPOPROTEIN"/>
    <property type="match status" value="1"/>
</dbReference>
<dbReference type="Pfam" id="PF00578">
    <property type="entry name" value="AhpC-TSA"/>
    <property type="match status" value="1"/>
</dbReference>
<organism evidence="2 3">
    <name type="scientific">Candidatus Auribacter fodinae</name>
    <dbReference type="NCBI Taxonomy" id="2093366"/>
    <lineage>
        <taxon>Bacteria</taxon>
        <taxon>Pseudomonadati</taxon>
        <taxon>Candidatus Auribacterota</taxon>
        <taxon>Candidatus Auribacteria</taxon>
        <taxon>Candidatus Auribacterales</taxon>
        <taxon>Candidatus Auribacteraceae</taxon>
        <taxon>Candidatus Auribacter</taxon>
    </lineage>
</organism>
<gene>
    <name evidence="2" type="ORF">C4541_04830</name>
</gene>
<protein>
    <recommendedName>
        <fullName evidence="1">Alkyl hydroperoxide reductase subunit C/ Thiol specific antioxidant domain-containing protein</fullName>
    </recommendedName>
</protein>
<dbReference type="Gene3D" id="3.40.30.10">
    <property type="entry name" value="Glutaredoxin"/>
    <property type="match status" value="1"/>
</dbReference>
<reference evidence="2 3" key="1">
    <citation type="journal article" date="2017" name="ISME J.">
        <title>Energy and carbon metabolisms in a deep terrestrial subsurface fluid microbial community.</title>
        <authorList>
            <person name="Momper L."/>
            <person name="Jungbluth S.P."/>
            <person name="Lee M.D."/>
            <person name="Amend J.P."/>
        </authorList>
    </citation>
    <scope>NUCLEOTIDE SEQUENCE [LARGE SCALE GENOMIC DNA]</scope>
    <source>
        <strain evidence="2">SURF_26</strain>
    </source>
</reference>
<dbReference type="GO" id="GO:0016209">
    <property type="term" value="F:antioxidant activity"/>
    <property type="evidence" value="ECO:0007669"/>
    <property type="project" value="InterPro"/>
</dbReference>
<evidence type="ECO:0000259" key="1">
    <source>
        <dbReference type="Pfam" id="PF00578"/>
    </source>
</evidence>
<comment type="caution">
    <text evidence="2">The sequence shown here is derived from an EMBL/GenBank/DDBJ whole genome shotgun (WGS) entry which is preliminary data.</text>
</comment>
<evidence type="ECO:0000313" key="3">
    <source>
        <dbReference type="Proteomes" id="UP000266426"/>
    </source>
</evidence>
<dbReference type="InterPro" id="IPR000866">
    <property type="entry name" value="AhpC/TSA"/>
</dbReference>
<dbReference type="Proteomes" id="UP000266426">
    <property type="component" value="Unassembled WGS sequence"/>
</dbReference>
<name>A0A3A4R6M3_9BACT</name>
<dbReference type="SUPFAM" id="SSF52833">
    <property type="entry name" value="Thioredoxin-like"/>
    <property type="match status" value="1"/>
</dbReference>